<feature type="region of interest" description="Disordered" evidence="7">
    <location>
        <begin position="172"/>
        <end position="273"/>
    </location>
</feature>
<evidence type="ECO:0000256" key="6">
    <source>
        <dbReference type="ARBA" id="ARBA00024438"/>
    </source>
</evidence>
<sequence>MQCHDICELLSAYIDGMLDSSQAARVEEHIASCAVCKMEYEDLRTAVDLVRGLPEVAPPPEFHDRLQQKLRSLPAPADTNLKTGLLYKLARGKWCGTLAAAAVIFLTVGVTALWYNSNNGAILDPVLQNNVEKNNQNSADTIDKGNTVSPNAYKSMDGKKVADGQQEYVANPSLEESSPAYNAPPGMGGLEKSGALVAQSAPGTTAPGDGEQVRSLSAPVGAADRATKNQSPESKHPAGDEPQLTVSAVPRAEPGDPGAKDGRAGGSGRTMEDETILAMEYTVTVKGLPENPEQLLTETAGKYGGVIESKPVEPGQYWSMRIPAGQVELFFDEIEKYGKVEDKCIQSNDLTADFGRTRDKLNELLAREEKLLQERGVAEDAGQKSGVDKELSELQEQITTLRHVLAGMQQAPNMVTVQIMVQ</sequence>
<evidence type="ECO:0000256" key="5">
    <source>
        <dbReference type="ARBA" id="ARBA00024353"/>
    </source>
</evidence>
<dbReference type="EMBL" id="FOYM01000004">
    <property type="protein sequence ID" value="SFQ99128.1"/>
    <property type="molecule type" value="Genomic_DNA"/>
</dbReference>
<dbReference type="PANTHER" id="PTHR37461">
    <property type="entry name" value="ANTI-SIGMA-K FACTOR RSKA"/>
    <property type="match status" value="1"/>
</dbReference>
<comment type="subcellular location">
    <subcellularLocation>
        <location evidence="1">Membrane</location>
        <topology evidence="1">Single-pass membrane protein</topology>
    </subcellularLocation>
</comment>
<evidence type="ECO:0000256" key="3">
    <source>
        <dbReference type="ARBA" id="ARBA00022989"/>
    </source>
</evidence>
<feature type="domain" description="DUF4349" evidence="10">
    <location>
        <begin position="279"/>
        <end position="421"/>
    </location>
</feature>
<evidence type="ECO:0000256" key="1">
    <source>
        <dbReference type="ARBA" id="ARBA00004167"/>
    </source>
</evidence>
<evidence type="ECO:0000313" key="11">
    <source>
        <dbReference type="EMBL" id="SFQ99128.1"/>
    </source>
</evidence>
<dbReference type="GO" id="GO:0008270">
    <property type="term" value="F:zinc ion binding"/>
    <property type="evidence" value="ECO:0007669"/>
    <property type="project" value="UniProtKB-KW"/>
</dbReference>
<evidence type="ECO:0000256" key="2">
    <source>
        <dbReference type="ARBA" id="ARBA00022692"/>
    </source>
</evidence>
<dbReference type="AlphaFoldDB" id="A0A1I6D0V3"/>
<dbReference type="InterPro" id="IPR051474">
    <property type="entry name" value="Anti-sigma-K/W_factor"/>
</dbReference>
<evidence type="ECO:0000256" key="8">
    <source>
        <dbReference type="SAM" id="Phobius"/>
    </source>
</evidence>
<protein>
    <recommendedName>
        <fullName evidence="6">Anti-sigma-W factor RsiW</fullName>
    </recommendedName>
</protein>
<comment type="similarity">
    <text evidence="5">Belongs to the zinc-associated anti-sigma factor (ZAS) superfamily. Anti-sigma-W factor family.</text>
</comment>
<keyword evidence="11" id="KW-0479">Metal-binding</keyword>
<evidence type="ECO:0000259" key="10">
    <source>
        <dbReference type="Pfam" id="PF14257"/>
    </source>
</evidence>
<dbReference type="Proteomes" id="UP000199584">
    <property type="component" value="Unassembled WGS sequence"/>
</dbReference>
<dbReference type="PANTHER" id="PTHR37461:SF1">
    <property type="entry name" value="ANTI-SIGMA-K FACTOR RSKA"/>
    <property type="match status" value="1"/>
</dbReference>
<organism evidence="11 12">
    <name type="scientific">Desulfoscipio geothermicus DSM 3669</name>
    <dbReference type="NCBI Taxonomy" id="1121426"/>
    <lineage>
        <taxon>Bacteria</taxon>
        <taxon>Bacillati</taxon>
        <taxon>Bacillota</taxon>
        <taxon>Clostridia</taxon>
        <taxon>Eubacteriales</taxon>
        <taxon>Desulfallaceae</taxon>
        <taxon>Desulfoscipio</taxon>
    </lineage>
</organism>
<keyword evidence="11" id="KW-0863">Zinc-finger</keyword>
<proteinExistence type="inferred from homology"/>
<keyword evidence="4 8" id="KW-0472">Membrane</keyword>
<dbReference type="GO" id="GO:0016020">
    <property type="term" value="C:membrane"/>
    <property type="evidence" value="ECO:0007669"/>
    <property type="project" value="UniProtKB-SubCell"/>
</dbReference>
<keyword evidence="11" id="KW-0862">Zinc</keyword>
<gene>
    <name evidence="11" type="ORF">SAMN05660706_10430</name>
</gene>
<evidence type="ECO:0000256" key="4">
    <source>
        <dbReference type="ARBA" id="ARBA00023136"/>
    </source>
</evidence>
<evidence type="ECO:0000256" key="7">
    <source>
        <dbReference type="SAM" id="MobiDB-lite"/>
    </source>
</evidence>
<dbReference type="RefSeq" id="WP_092482044.1">
    <property type="nucleotide sequence ID" value="NZ_FOYM01000004.1"/>
</dbReference>
<dbReference type="Gene3D" id="1.10.10.1320">
    <property type="entry name" value="Anti-sigma factor, zinc-finger domain"/>
    <property type="match status" value="1"/>
</dbReference>
<dbReference type="InterPro" id="IPR041916">
    <property type="entry name" value="Anti_sigma_zinc_sf"/>
</dbReference>
<evidence type="ECO:0000259" key="9">
    <source>
        <dbReference type="Pfam" id="PF13490"/>
    </source>
</evidence>
<feature type="transmembrane region" description="Helical" evidence="8">
    <location>
        <begin position="94"/>
        <end position="115"/>
    </location>
</feature>
<keyword evidence="3 8" id="KW-1133">Transmembrane helix</keyword>
<dbReference type="STRING" id="39060.SAMN05660706_10430"/>
<dbReference type="GO" id="GO:0006417">
    <property type="term" value="P:regulation of translation"/>
    <property type="evidence" value="ECO:0007669"/>
    <property type="project" value="TreeGrafter"/>
</dbReference>
<dbReference type="InterPro" id="IPR025645">
    <property type="entry name" value="DUF4349"/>
</dbReference>
<keyword evidence="12" id="KW-1185">Reference proteome</keyword>
<dbReference type="GO" id="GO:0016989">
    <property type="term" value="F:sigma factor antagonist activity"/>
    <property type="evidence" value="ECO:0007669"/>
    <property type="project" value="TreeGrafter"/>
</dbReference>
<reference evidence="12" key="1">
    <citation type="submission" date="2016-10" db="EMBL/GenBank/DDBJ databases">
        <authorList>
            <person name="Varghese N."/>
            <person name="Submissions S."/>
        </authorList>
    </citation>
    <scope>NUCLEOTIDE SEQUENCE [LARGE SCALE GENOMIC DNA]</scope>
    <source>
        <strain evidence="12">DSM 3669</strain>
    </source>
</reference>
<feature type="domain" description="Putative zinc-finger" evidence="9">
    <location>
        <begin position="3"/>
        <end position="36"/>
    </location>
</feature>
<name>A0A1I6D0V3_9FIRM</name>
<dbReference type="Pfam" id="PF13490">
    <property type="entry name" value="zf-HC2"/>
    <property type="match status" value="1"/>
</dbReference>
<dbReference type="OrthoDB" id="9808253at2"/>
<dbReference type="Pfam" id="PF14257">
    <property type="entry name" value="DUF4349"/>
    <property type="match status" value="1"/>
</dbReference>
<evidence type="ECO:0000313" key="12">
    <source>
        <dbReference type="Proteomes" id="UP000199584"/>
    </source>
</evidence>
<keyword evidence="2 8" id="KW-0812">Transmembrane</keyword>
<dbReference type="InterPro" id="IPR027383">
    <property type="entry name" value="Znf_put"/>
</dbReference>
<accession>A0A1I6D0V3</accession>